<evidence type="ECO:0000313" key="1">
    <source>
        <dbReference type="EMBL" id="KKK58522.1"/>
    </source>
</evidence>
<name>A0A0F8WNS5_9ZZZZ</name>
<reference evidence="1" key="1">
    <citation type="journal article" date="2015" name="Nature">
        <title>Complex archaea that bridge the gap between prokaryotes and eukaryotes.</title>
        <authorList>
            <person name="Spang A."/>
            <person name="Saw J.H."/>
            <person name="Jorgensen S.L."/>
            <person name="Zaremba-Niedzwiedzka K."/>
            <person name="Martijn J."/>
            <person name="Lind A.E."/>
            <person name="van Eijk R."/>
            <person name="Schleper C."/>
            <person name="Guy L."/>
            <person name="Ettema T.J."/>
        </authorList>
    </citation>
    <scope>NUCLEOTIDE SEQUENCE</scope>
</reference>
<dbReference type="Gene3D" id="3.40.50.620">
    <property type="entry name" value="HUPs"/>
    <property type="match status" value="1"/>
</dbReference>
<accession>A0A0F8WNS5</accession>
<dbReference type="EMBL" id="LAZR01063940">
    <property type="protein sequence ID" value="KKK58522.1"/>
    <property type="molecule type" value="Genomic_DNA"/>
</dbReference>
<protein>
    <recommendedName>
        <fullName evidence="2">Phosphoadenosine phosphosulphate reductase domain-containing protein</fullName>
    </recommendedName>
</protein>
<dbReference type="AlphaFoldDB" id="A0A0F8WNS5"/>
<dbReference type="SUPFAM" id="SSF52402">
    <property type="entry name" value="Adenine nucleotide alpha hydrolases-like"/>
    <property type="match status" value="1"/>
</dbReference>
<gene>
    <name evidence="1" type="ORF">LCGC14_3043610</name>
</gene>
<proteinExistence type="predicted"/>
<comment type="caution">
    <text evidence="1">The sequence shown here is derived from an EMBL/GenBank/DDBJ whole genome shotgun (WGS) entry which is preliminary data.</text>
</comment>
<organism evidence="1">
    <name type="scientific">marine sediment metagenome</name>
    <dbReference type="NCBI Taxonomy" id="412755"/>
    <lineage>
        <taxon>unclassified sequences</taxon>
        <taxon>metagenomes</taxon>
        <taxon>ecological metagenomes</taxon>
    </lineage>
</organism>
<sequence length="243" mass="27829">MQHIVMFSGGIGSWAAAKRLSQRGTGPLTLLFCDTRMEDADLYRFLTEAAGNVGGKLVRIQDGRTPWQVFYDTRFLGNTRVDPCSRILKRALAKAWIEQNANPRHTILYMGMDWTEMHRLVRSQRFWAPWRVEAPMCEEPLIDKPDMLKALEAEGIRVPRLYDLGFPHNNCGGFCIKAGKAHFKLLLEKLPERYRFHERAEAAMRKYLGRNVSILTDQRGGFKTPMTLADFRCHLTTGGEVDP</sequence>
<dbReference type="InterPro" id="IPR014729">
    <property type="entry name" value="Rossmann-like_a/b/a_fold"/>
</dbReference>
<feature type="non-terminal residue" evidence="1">
    <location>
        <position position="243"/>
    </location>
</feature>
<evidence type="ECO:0008006" key="2">
    <source>
        <dbReference type="Google" id="ProtNLM"/>
    </source>
</evidence>